<dbReference type="EMBL" id="JAQIZT010000014">
    <property type="protein sequence ID" value="KAJ6971849.1"/>
    <property type="molecule type" value="Genomic_DNA"/>
</dbReference>
<dbReference type="Proteomes" id="UP001164929">
    <property type="component" value="Chromosome 14"/>
</dbReference>
<dbReference type="AlphaFoldDB" id="A0AAD6LSI1"/>
<name>A0AAD6LSI1_9ROSI</name>
<comment type="caution">
    <text evidence="1">The sequence shown here is derived from an EMBL/GenBank/DDBJ whole genome shotgun (WGS) entry which is preliminary data.</text>
</comment>
<reference evidence="1" key="1">
    <citation type="journal article" date="2023" name="Mol. Ecol. Resour.">
        <title>Chromosome-level genome assembly of a triploid poplar Populus alba 'Berolinensis'.</title>
        <authorList>
            <person name="Chen S."/>
            <person name="Yu Y."/>
            <person name="Wang X."/>
            <person name="Wang S."/>
            <person name="Zhang T."/>
            <person name="Zhou Y."/>
            <person name="He R."/>
            <person name="Meng N."/>
            <person name="Wang Y."/>
            <person name="Liu W."/>
            <person name="Liu Z."/>
            <person name="Liu J."/>
            <person name="Guo Q."/>
            <person name="Huang H."/>
            <person name="Sederoff R.R."/>
            <person name="Wang G."/>
            <person name="Qu G."/>
            <person name="Chen S."/>
        </authorList>
    </citation>
    <scope>NUCLEOTIDE SEQUENCE</scope>
    <source>
        <strain evidence="1">SC-2020</strain>
    </source>
</reference>
<evidence type="ECO:0000313" key="1">
    <source>
        <dbReference type="EMBL" id="KAJ6971849.1"/>
    </source>
</evidence>
<keyword evidence="2" id="KW-1185">Reference proteome</keyword>
<sequence>MTPGLNIFNIFHWAGQSSGDKQALEHCPLRTLKQNEVLMVFLGRVLFLCSYFPWENNVK</sequence>
<proteinExistence type="predicted"/>
<protein>
    <submittedName>
        <fullName evidence="1">Uncharacterized protein</fullName>
    </submittedName>
</protein>
<organism evidence="1 2">
    <name type="scientific">Populus alba x Populus x berolinensis</name>
    <dbReference type="NCBI Taxonomy" id="444605"/>
    <lineage>
        <taxon>Eukaryota</taxon>
        <taxon>Viridiplantae</taxon>
        <taxon>Streptophyta</taxon>
        <taxon>Embryophyta</taxon>
        <taxon>Tracheophyta</taxon>
        <taxon>Spermatophyta</taxon>
        <taxon>Magnoliopsida</taxon>
        <taxon>eudicotyledons</taxon>
        <taxon>Gunneridae</taxon>
        <taxon>Pentapetalae</taxon>
        <taxon>rosids</taxon>
        <taxon>fabids</taxon>
        <taxon>Malpighiales</taxon>
        <taxon>Salicaceae</taxon>
        <taxon>Saliceae</taxon>
        <taxon>Populus</taxon>
    </lineage>
</organism>
<accession>A0AAD6LSI1</accession>
<gene>
    <name evidence="1" type="ORF">NC653_032401</name>
</gene>
<evidence type="ECO:0000313" key="2">
    <source>
        <dbReference type="Proteomes" id="UP001164929"/>
    </source>
</evidence>